<dbReference type="EC" id="3.4.-.-" evidence="10"/>
<dbReference type="GO" id="GO:0008241">
    <property type="term" value="F:peptidyl-dipeptidase activity"/>
    <property type="evidence" value="ECO:0007669"/>
    <property type="project" value="InterPro"/>
</dbReference>
<feature type="disulfide bond" evidence="7 9">
    <location>
        <begin position="519"/>
        <end position="537"/>
    </location>
</feature>
<evidence type="ECO:0000256" key="2">
    <source>
        <dbReference type="ARBA" id="ARBA00022729"/>
    </source>
</evidence>
<dbReference type="RefSeq" id="XP_011291059.1">
    <property type="nucleotide sequence ID" value="XM_011292757.2"/>
</dbReference>
<dbReference type="GO" id="GO:0008237">
    <property type="term" value="F:metallopeptidase activity"/>
    <property type="evidence" value="ECO:0007669"/>
    <property type="project" value="UniProtKB-KW"/>
</dbReference>
<keyword evidence="4 10" id="KW-0325">Glycoprotein</keyword>
<keyword evidence="10" id="KW-0378">Hydrolase</keyword>
<evidence type="ECO:0000256" key="4">
    <source>
        <dbReference type="ARBA" id="ARBA00023180"/>
    </source>
</evidence>
<comment type="cofactor">
    <cofactor evidence="10">
        <name>Zn(2+)</name>
        <dbReference type="ChEBI" id="CHEBI:29105"/>
    </cofactor>
    <text evidence="10">Binds 1 zinc ion per subunit.</text>
</comment>
<evidence type="ECO:0000256" key="11">
    <source>
        <dbReference type="SAM" id="SignalP"/>
    </source>
</evidence>
<feature type="binding site" evidence="6">
    <location>
        <position position="366"/>
    </location>
    <ligand>
        <name>Zn(2+)</name>
        <dbReference type="ChEBI" id="CHEBI:29105"/>
        <label>1</label>
        <note>catalytic</note>
    </ligand>
</feature>
<dbReference type="PRINTS" id="PR00791">
    <property type="entry name" value="PEPDIPTASEA"/>
</dbReference>
<proteinExistence type="inferred from homology"/>
<reference evidence="12" key="1">
    <citation type="submission" date="2020-05" db="UniProtKB">
        <authorList>
            <consortium name="EnsemblMetazoa"/>
        </authorList>
    </citation>
    <scope>IDENTIFICATION</scope>
    <source>
        <strain evidence="12">Aabys</strain>
    </source>
</reference>
<dbReference type="GO" id="GO:0004180">
    <property type="term" value="F:carboxypeptidase activity"/>
    <property type="evidence" value="ECO:0007669"/>
    <property type="project" value="UniProtKB-KW"/>
</dbReference>
<comment type="similarity">
    <text evidence="1 9 10">Belongs to the peptidase M2 family.</text>
</comment>
<dbReference type="GO" id="GO:0006508">
    <property type="term" value="P:proteolysis"/>
    <property type="evidence" value="ECO:0007669"/>
    <property type="project" value="UniProtKB-KW"/>
</dbReference>
<keyword evidence="6 10" id="KW-0862">Zinc</keyword>
<evidence type="ECO:0000256" key="10">
    <source>
        <dbReference type="RuleBase" id="RU361144"/>
    </source>
</evidence>
<evidence type="ECO:0000256" key="1">
    <source>
        <dbReference type="ARBA" id="ARBA00008139"/>
    </source>
</evidence>
<protein>
    <recommendedName>
        <fullName evidence="10">Angiotensin-converting enzyme</fullName>
        <ecNumber evidence="10">3.4.-.-</ecNumber>
    </recommendedName>
</protein>
<dbReference type="Pfam" id="PF01401">
    <property type="entry name" value="Peptidase_M2"/>
    <property type="match status" value="1"/>
</dbReference>
<dbReference type="AlphaFoldDB" id="A0A1I8MLX8"/>
<keyword evidence="3 7" id="KW-1015">Disulfide bond</keyword>
<keyword evidence="6 10" id="KW-0479">Metal-binding</keyword>
<dbReference type="VEuPathDB" id="VectorBase:MDOA006327"/>
<dbReference type="GO" id="GO:0005886">
    <property type="term" value="C:plasma membrane"/>
    <property type="evidence" value="ECO:0007669"/>
    <property type="project" value="TreeGrafter"/>
</dbReference>
<feature type="binding site" evidence="8">
    <location>
        <position position="366"/>
    </location>
    <ligand>
        <name>Zn(2+)</name>
        <dbReference type="ChEBI" id="CHEBI:29105"/>
        <label>2</label>
        <note>catalytic</note>
    </ligand>
</feature>
<dbReference type="OrthoDB" id="10029630at2759"/>
<dbReference type="PANTHER" id="PTHR10514">
    <property type="entry name" value="ANGIOTENSIN-CONVERTING ENZYME"/>
    <property type="match status" value="1"/>
</dbReference>
<keyword evidence="13" id="KW-1185">Reference proteome</keyword>
<dbReference type="VEuPathDB" id="VectorBase:MDOMA2_002601"/>
<evidence type="ECO:0000313" key="14">
    <source>
        <dbReference type="RefSeq" id="XP_011291059.1"/>
    </source>
</evidence>
<comment type="caution">
    <text evidence="9">Lacks conserved residue(s) required for the propagation of feature annotation.</text>
</comment>
<dbReference type="KEGG" id="mde:101898307"/>
<reference evidence="14" key="2">
    <citation type="submission" date="2025-04" db="UniProtKB">
        <authorList>
            <consortium name="RefSeq"/>
        </authorList>
    </citation>
    <scope>IDENTIFICATION</scope>
    <source>
        <strain evidence="14">Aabys</strain>
    </source>
</reference>
<dbReference type="SUPFAM" id="SSF55486">
    <property type="entry name" value="Metalloproteases ('zincins'), catalytic domain"/>
    <property type="match status" value="1"/>
</dbReference>
<gene>
    <name evidence="12" type="primary">101898307</name>
    <name evidence="14" type="synonym">LOC101898307</name>
</gene>
<keyword evidence="10" id="KW-0645">Protease</keyword>
<name>A0A1I8MLX8_MUSDO</name>
<feature type="disulfide bond" evidence="7">
    <location>
        <begin position="334"/>
        <end position="349"/>
    </location>
</feature>
<feature type="signal peptide" evidence="11">
    <location>
        <begin position="1"/>
        <end position="22"/>
    </location>
</feature>
<organism evidence="12">
    <name type="scientific">Musca domestica</name>
    <name type="common">House fly</name>
    <dbReference type="NCBI Taxonomy" id="7370"/>
    <lineage>
        <taxon>Eukaryota</taxon>
        <taxon>Metazoa</taxon>
        <taxon>Ecdysozoa</taxon>
        <taxon>Arthropoda</taxon>
        <taxon>Hexapoda</taxon>
        <taxon>Insecta</taxon>
        <taxon>Pterygota</taxon>
        <taxon>Neoptera</taxon>
        <taxon>Endopterygota</taxon>
        <taxon>Diptera</taxon>
        <taxon>Brachycera</taxon>
        <taxon>Muscomorpha</taxon>
        <taxon>Muscoidea</taxon>
        <taxon>Muscidae</taxon>
        <taxon>Musca</taxon>
    </lineage>
</organism>
<keyword evidence="10" id="KW-0482">Metalloprotease</keyword>
<evidence type="ECO:0000256" key="5">
    <source>
        <dbReference type="PIRSR" id="PIRSR601548-2"/>
    </source>
</evidence>
<feature type="binding site" evidence="5">
    <location>
        <position position="208"/>
    </location>
    <ligand>
        <name>chloride</name>
        <dbReference type="ChEBI" id="CHEBI:17996"/>
        <label>1</label>
    </ligand>
</feature>
<evidence type="ECO:0000256" key="6">
    <source>
        <dbReference type="PIRSR" id="PIRSR601548-3"/>
    </source>
</evidence>
<dbReference type="GO" id="GO:0046872">
    <property type="term" value="F:metal ion binding"/>
    <property type="evidence" value="ECO:0007669"/>
    <property type="project" value="UniProtKB-KW"/>
</dbReference>
<keyword evidence="2 11" id="KW-0732">Signal</keyword>
<dbReference type="EnsemblMetazoa" id="MDOA006327-RB">
    <property type="protein sequence ID" value="MDOA006327-PB"/>
    <property type="gene ID" value="MDOA006327"/>
</dbReference>
<dbReference type="PROSITE" id="PS52011">
    <property type="entry name" value="PEPTIDASE_M2"/>
    <property type="match status" value="1"/>
</dbReference>
<dbReference type="Proteomes" id="UP001652621">
    <property type="component" value="Unplaced"/>
</dbReference>
<dbReference type="GeneID" id="101898307"/>
<dbReference type="InterPro" id="IPR001548">
    <property type="entry name" value="Peptidase_M2"/>
</dbReference>
<keyword evidence="10" id="KW-0121">Carboxypeptidase</keyword>
<evidence type="ECO:0000313" key="12">
    <source>
        <dbReference type="EnsemblMetazoa" id="MDOA006327-PB"/>
    </source>
</evidence>
<dbReference type="GO" id="GO:0005615">
    <property type="term" value="C:extracellular space"/>
    <property type="evidence" value="ECO:0007669"/>
    <property type="project" value="TreeGrafter"/>
</dbReference>
<evidence type="ECO:0000256" key="9">
    <source>
        <dbReference type="PROSITE-ProRule" id="PRU01355"/>
    </source>
</evidence>
<evidence type="ECO:0000256" key="7">
    <source>
        <dbReference type="PIRSR" id="PIRSR601548-4"/>
    </source>
</evidence>
<evidence type="ECO:0000313" key="13">
    <source>
        <dbReference type="Proteomes" id="UP001652621"/>
    </source>
</evidence>
<evidence type="ECO:0000256" key="8">
    <source>
        <dbReference type="PIRSR" id="PIRSR601548-8"/>
    </source>
</evidence>
<feature type="chain" id="PRO_5044560548" description="Angiotensin-converting enzyme" evidence="11">
    <location>
        <begin position="23"/>
        <end position="612"/>
    </location>
</feature>
<sequence>MDRPIFAVVTLLLLAFLTPTTSNPTKCRTEMCAQQLMETMDLLYRQSALEIFQSHHHHDVNPELLIWQQLLPFLEMVEQFEWSSFQSPLLRRQFEILIRELNFARQASNKDFVVASKVLRGVGKHKFMYHRRAANKSNPPPHELVSYVRNIKSIITNSNDLQEVKWYWREWRNRLPMDVKNALNVYIQYYQNMSTVEKPASSIWYAQYEDPKFMEKLEKVMEAIMPLYQQLHGQLRQTLWKKYGDAIIPSTGLIPHHLMEQALYEAWKKDSVFGNPYPDKKLPNLKQELDGKRFAPLDFITIGTKFFERIGFDRLTENFLREHFRLHRNGGPDCKSALFTAGEIHMKYCPSVSYKKLLTTHGDITHMEYAILRNNMRVGLNQEACPGFGNAMAEAVILSVSTPKHLQQHLNLLNNYTYDDEMNMNFLYRMAVHALLSIPTYLVHEKLWTDILDKKVDAKNINCHYWNLMEKYMGVGPSLATNNKYDMPYKFYEGLVADIRSTKKLFGEFLGYEIYRDICLEIGQYQRGNKAKPLFKCDFAENQQAGQRLRNMMNSGSAKPWHEIIKEWTSTQPTKLNASPMLEYYEPLTTWMTEYNRLHNITVGWQHTEFCH</sequence>
<evidence type="ECO:0000256" key="3">
    <source>
        <dbReference type="ARBA" id="ARBA00023157"/>
    </source>
</evidence>
<accession>A0A1I8MLX8</accession>
<dbReference type="PANTHER" id="PTHR10514:SF44">
    <property type="entry name" value="ANGIOTENSIN-CONVERTING ENZYME-RELATED"/>
    <property type="match status" value="1"/>
</dbReference>